<evidence type="ECO:0000259" key="2">
    <source>
        <dbReference type="PROSITE" id="PS50937"/>
    </source>
</evidence>
<dbReference type="PROSITE" id="PS50937">
    <property type="entry name" value="HTH_MERR_2"/>
    <property type="match status" value="1"/>
</dbReference>
<evidence type="ECO:0000256" key="1">
    <source>
        <dbReference type="ARBA" id="ARBA00023125"/>
    </source>
</evidence>
<dbReference type="Gene3D" id="1.10.1660.10">
    <property type="match status" value="1"/>
</dbReference>
<evidence type="ECO:0000313" key="3">
    <source>
        <dbReference type="EMBL" id="MBG6121630.1"/>
    </source>
</evidence>
<dbReference type="SUPFAM" id="SSF46955">
    <property type="entry name" value="Putative DNA-binding domain"/>
    <property type="match status" value="1"/>
</dbReference>
<dbReference type="InterPro" id="IPR009061">
    <property type="entry name" value="DNA-bd_dom_put_sf"/>
</dbReference>
<organism evidence="3 4">
    <name type="scientific">Corynebacterium aquatimens</name>
    <dbReference type="NCBI Taxonomy" id="1190508"/>
    <lineage>
        <taxon>Bacteria</taxon>
        <taxon>Bacillati</taxon>
        <taxon>Actinomycetota</taxon>
        <taxon>Actinomycetes</taxon>
        <taxon>Mycobacteriales</taxon>
        <taxon>Corynebacteriaceae</taxon>
        <taxon>Corynebacterium</taxon>
    </lineage>
</organism>
<name>A0A931E0Z1_9CORY</name>
<comment type="caution">
    <text evidence="3">The sequence shown here is derived from an EMBL/GenBank/DDBJ whole genome shotgun (WGS) entry which is preliminary data.</text>
</comment>
<dbReference type="GO" id="GO:0003700">
    <property type="term" value="F:DNA-binding transcription factor activity"/>
    <property type="evidence" value="ECO:0007669"/>
    <property type="project" value="InterPro"/>
</dbReference>
<gene>
    <name evidence="3" type="ORF">IW254_000599</name>
</gene>
<protein>
    <submittedName>
        <fullName evidence="3">DNA-binding transcriptional MerR regulator</fullName>
    </submittedName>
</protein>
<feature type="domain" description="HTH merR-type" evidence="2">
    <location>
        <begin position="1"/>
        <end position="71"/>
    </location>
</feature>
<dbReference type="AlphaFoldDB" id="A0A931E0Z1"/>
<sequence>MKISDVARAAGCSVRAIRHLHETGAVPEPSRTPGNYRDYSMRDLAEVLRARALIDAGVPLSHLHSPDAIDRSLELIDAQLAHLTRQRNRLVALRESPLGMPDDLRTTFVEVLGDTDITRGEIESFDLMALAGVATPATWATLRNNLADPACVAATGEFARAWEAGDVDKLVELVPRGLMRGVADTLVPGDLPLTAADTGWQAAQQTALEKLAGEFRA</sequence>
<dbReference type="PANTHER" id="PTHR30204">
    <property type="entry name" value="REDOX-CYCLING DRUG-SENSING TRANSCRIPTIONAL ACTIVATOR SOXR"/>
    <property type="match status" value="1"/>
</dbReference>
<dbReference type="InterPro" id="IPR047057">
    <property type="entry name" value="MerR_fam"/>
</dbReference>
<keyword evidence="1 3" id="KW-0238">DNA-binding</keyword>
<dbReference type="EMBL" id="JADOUE010000001">
    <property type="protein sequence ID" value="MBG6121630.1"/>
    <property type="molecule type" value="Genomic_DNA"/>
</dbReference>
<dbReference type="SMART" id="SM00422">
    <property type="entry name" value="HTH_MERR"/>
    <property type="match status" value="1"/>
</dbReference>
<dbReference type="Pfam" id="PF13411">
    <property type="entry name" value="MerR_1"/>
    <property type="match status" value="1"/>
</dbReference>
<proteinExistence type="predicted"/>
<evidence type="ECO:0000313" key="4">
    <source>
        <dbReference type="Proteomes" id="UP000658613"/>
    </source>
</evidence>
<dbReference type="RefSeq" id="WP_196824150.1">
    <property type="nucleotide sequence ID" value="NZ_CP046980.1"/>
</dbReference>
<dbReference type="Proteomes" id="UP000658613">
    <property type="component" value="Unassembled WGS sequence"/>
</dbReference>
<dbReference type="PANTHER" id="PTHR30204:SF93">
    <property type="entry name" value="HTH MERR-TYPE DOMAIN-CONTAINING PROTEIN"/>
    <property type="match status" value="1"/>
</dbReference>
<reference evidence="3" key="1">
    <citation type="submission" date="2020-11" db="EMBL/GenBank/DDBJ databases">
        <title>Sequencing the genomes of 1000 actinobacteria strains.</title>
        <authorList>
            <person name="Klenk H.-P."/>
        </authorList>
    </citation>
    <scope>NUCLEOTIDE SEQUENCE</scope>
    <source>
        <strain evidence="3">DSM 45632</strain>
    </source>
</reference>
<dbReference type="CDD" id="cd00592">
    <property type="entry name" value="HTH_MerR-like"/>
    <property type="match status" value="1"/>
</dbReference>
<dbReference type="InterPro" id="IPR000551">
    <property type="entry name" value="MerR-type_HTH_dom"/>
</dbReference>
<dbReference type="GO" id="GO:0003677">
    <property type="term" value="F:DNA binding"/>
    <property type="evidence" value="ECO:0007669"/>
    <property type="project" value="UniProtKB-KW"/>
</dbReference>
<keyword evidence="4" id="KW-1185">Reference proteome</keyword>
<accession>A0A931E0Z1</accession>